<keyword evidence="2" id="KW-1185">Reference proteome</keyword>
<dbReference type="Proteomes" id="UP000826195">
    <property type="component" value="Unassembled WGS sequence"/>
</dbReference>
<name>A0AAV7J212_COTGL</name>
<evidence type="ECO:0000313" key="2">
    <source>
        <dbReference type="Proteomes" id="UP000826195"/>
    </source>
</evidence>
<gene>
    <name evidence="1" type="ORF">KQX54_016261</name>
</gene>
<sequence length="127" mass="14397">MRRNGRRVAGGGWVARECIYQPDQHFHVDPVDDIPFSLILSAPLELHHQQQQQQHEHQKISTTYPTPSLPPPLLHAYSCTPILGLTITNVQSLLLQAVTDKLRTKRSSSRASERHALQYSLDTLDAR</sequence>
<comment type="caution">
    <text evidence="1">The sequence shown here is derived from an EMBL/GenBank/DDBJ whole genome shotgun (WGS) entry which is preliminary data.</text>
</comment>
<protein>
    <submittedName>
        <fullName evidence="1">Uncharacterized protein</fullName>
    </submittedName>
</protein>
<proteinExistence type="predicted"/>
<dbReference type="EMBL" id="JAHXZJ010000374">
    <property type="protein sequence ID" value="KAH0561341.1"/>
    <property type="molecule type" value="Genomic_DNA"/>
</dbReference>
<organism evidence="1 2">
    <name type="scientific">Cotesia glomerata</name>
    <name type="common">Lepidopteran parasitic wasp</name>
    <name type="synonym">Apanteles glomeratus</name>
    <dbReference type="NCBI Taxonomy" id="32391"/>
    <lineage>
        <taxon>Eukaryota</taxon>
        <taxon>Metazoa</taxon>
        <taxon>Ecdysozoa</taxon>
        <taxon>Arthropoda</taxon>
        <taxon>Hexapoda</taxon>
        <taxon>Insecta</taxon>
        <taxon>Pterygota</taxon>
        <taxon>Neoptera</taxon>
        <taxon>Endopterygota</taxon>
        <taxon>Hymenoptera</taxon>
        <taxon>Apocrita</taxon>
        <taxon>Ichneumonoidea</taxon>
        <taxon>Braconidae</taxon>
        <taxon>Microgastrinae</taxon>
        <taxon>Cotesia</taxon>
    </lineage>
</organism>
<evidence type="ECO:0000313" key="1">
    <source>
        <dbReference type="EMBL" id="KAH0561341.1"/>
    </source>
</evidence>
<dbReference type="AlphaFoldDB" id="A0AAV7J212"/>
<reference evidence="1 2" key="1">
    <citation type="journal article" date="2021" name="J. Hered.">
        <title>A chromosome-level genome assembly of the parasitoid wasp, Cotesia glomerata (Hymenoptera: Braconidae).</title>
        <authorList>
            <person name="Pinto B.J."/>
            <person name="Weis J.J."/>
            <person name="Gamble T."/>
            <person name="Ode P.J."/>
            <person name="Paul R."/>
            <person name="Zaspel J.M."/>
        </authorList>
    </citation>
    <scope>NUCLEOTIDE SEQUENCE [LARGE SCALE GENOMIC DNA]</scope>
    <source>
        <strain evidence="1">CgM1</strain>
    </source>
</reference>
<accession>A0AAV7J212</accession>